<dbReference type="AlphaFoldDB" id="D5VGR4"/>
<dbReference type="InterPro" id="IPR002347">
    <property type="entry name" value="SDR_fam"/>
</dbReference>
<sequence length="64" mass="6710">MPGPKVVLITGVSSGIGRAAAIGFARAGCRVYGTVRDTAKVERIDGVTLIEMDIRPLRSLARAV</sequence>
<dbReference type="eggNOG" id="COG1028">
    <property type="taxonomic scope" value="Bacteria"/>
</dbReference>
<dbReference type="Pfam" id="PF00106">
    <property type="entry name" value="adh_short"/>
    <property type="match status" value="1"/>
</dbReference>
<dbReference type="STRING" id="509190.Cseg_2039"/>
<gene>
    <name evidence="1" type="ordered locus">Cseg_2039</name>
</gene>
<dbReference type="SUPFAM" id="SSF51735">
    <property type="entry name" value="NAD(P)-binding Rossmann-fold domains"/>
    <property type="match status" value="1"/>
</dbReference>
<dbReference type="RefSeq" id="WP_013079162.1">
    <property type="nucleotide sequence ID" value="NC_014100.1"/>
</dbReference>
<dbReference type="EMBL" id="CP002008">
    <property type="protein sequence ID" value="ADG10507.1"/>
    <property type="molecule type" value="Genomic_DNA"/>
</dbReference>
<dbReference type="InterPro" id="IPR036291">
    <property type="entry name" value="NAD(P)-bd_dom_sf"/>
</dbReference>
<proteinExistence type="predicted"/>
<evidence type="ECO:0000313" key="2">
    <source>
        <dbReference type="Proteomes" id="UP000002629"/>
    </source>
</evidence>
<dbReference type="KEGG" id="cse:Cseg_2039"/>
<accession>D5VGR4</accession>
<dbReference type="Gene3D" id="3.40.50.720">
    <property type="entry name" value="NAD(P)-binding Rossmann-like Domain"/>
    <property type="match status" value="1"/>
</dbReference>
<dbReference type="HOGENOM" id="CLU_2859478_0_0_5"/>
<name>D5VGR4_CAUST</name>
<organism evidence="1 2">
    <name type="scientific">Caulobacter segnis (strain ATCC 21756 / DSM 7131 / JCM 7823 / NBRC 15250 / LMG 17158 / TK0059)</name>
    <name type="common">Mycoplana segnis</name>
    <dbReference type="NCBI Taxonomy" id="509190"/>
    <lineage>
        <taxon>Bacteria</taxon>
        <taxon>Pseudomonadati</taxon>
        <taxon>Pseudomonadota</taxon>
        <taxon>Alphaproteobacteria</taxon>
        <taxon>Caulobacterales</taxon>
        <taxon>Caulobacteraceae</taxon>
        <taxon>Caulobacter</taxon>
    </lineage>
</organism>
<protein>
    <submittedName>
        <fullName evidence="1">Short-chain dehydrogenase/reductase SDR</fullName>
    </submittedName>
</protein>
<reference evidence="2" key="1">
    <citation type="journal article" date="2011" name="J. Bacteriol.">
        <title>Genome sequences of eight morphologically diverse alphaproteobacteria.</title>
        <authorList>
            <consortium name="US DOE Joint Genome Institute"/>
            <person name="Brown P.J."/>
            <person name="Kysela D.T."/>
            <person name="Buechlein A."/>
            <person name="Hemmerich C."/>
            <person name="Brun Y.V."/>
        </authorList>
    </citation>
    <scope>NUCLEOTIDE SEQUENCE [LARGE SCALE GENOMIC DNA]</scope>
    <source>
        <strain evidence="2">ATCC 21756 / DSM 7131 / JCM 7823 / NBRC 15250 / LMG 17158 / TK0059</strain>
    </source>
</reference>
<dbReference type="Proteomes" id="UP000002629">
    <property type="component" value="Chromosome"/>
</dbReference>
<evidence type="ECO:0000313" key="1">
    <source>
        <dbReference type="EMBL" id="ADG10507.1"/>
    </source>
</evidence>